<proteinExistence type="predicted"/>
<feature type="transmembrane region" description="Helical" evidence="1">
    <location>
        <begin position="105"/>
        <end position="124"/>
    </location>
</feature>
<evidence type="ECO:0000313" key="3">
    <source>
        <dbReference type="EMBL" id="NYE44693.1"/>
    </source>
</evidence>
<dbReference type="AlphaFoldDB" id="A0A7J0CFH5"/>
<dbReference type="Proteomes" id="UP000498980">
    <property type="component" value="Unassembled WGS sequence"/>
</dbReference>
<evidence type="ECO:0000313" key="4">
    <source>
        <dbReference type="Proteomes" id="UP000498980"/>
    </source>
</evidence>
<keyword evidence="1" id="KW-0472">Membrane</keyword>
<sequence>MEILLAVANVLILLCVLRISGRGRSGGKQAGAALLWLAGLVLMLTSSDPKFLTMGATALLTGFLLLAELVAGRPTCFVSLLWVVAGGALIWLHDDLGIWLTHTNVKVVALAVMGVVSLSLALLVQDERRRDRDPYGGAPGV</sequence>
<feature type="transmembrane region" description="Helical" evidence="1">
    <location>
        <begin position="74"/>
        <end position="93"/>
    </location>
</feature>
<feature type="transmembrane region" description="Helical" evidence="1">
    <location>
        <begin position="49"/>
        <end position="67"/>
    </location>
</feature>
<organism evidence="2 4">
    <name type="scientific">Streptomyces fulvorobeus</name>
    <dbReference type="NCBI Taxonomy" id="284028"/>
    <lineage>
        <taxon>Bacteria</taxon>
        <taxon>Bacillati</taxon>
        <taxon>Actinomycetota</taxon>
        <taxon>Actinomycetes</taxon>
        <taxon>Kitasatosporales</taxon>
        <taxon>Streptomycetaceae</taxon>
        <taxon>Streptomyces</taxon>
    </lineage>
</organism>
<protein>
    <submittedName>
        <fullName evidence="2">Uncharacterized protein</fullName>
    </submittedName>
</protein>
<dbReference type="RefSeq" id="WP_173317311.1">
    <property type="nucleotide sequence ID" value="NZ_BAAAUE010000005.1"/>
</dbReference>
<comment type="caution">
    <text evidence="2">The sequence shown here is derived from an EMBL/GenBank/DDBJ whole genome shotgun (WGS) entry which is preliminary data.</text>
</comment>
<reference evidence="3 5" key="2">
    <citation type="submission" date="2020-07" db="EMBL/GenBank/DDBJ databases">
        <title>Sequencing the genomes of 1000 actinobacteria strains.</title>
        <authorList>
            <person name="Klenk H.-P."/>
        </authorList>
    </citation>
    <scope>NUCLEOTIDE SEQUENCE [LARGE SCALE GENOMIC DNA]</scope>
    <source>
        <strain evidence="3 5">DSM 41455</strain>
    </source>
</reference>
<keyword evidence="1" id="KW-1133">Transmembrane helix</keyword>
<keyword evidence="4" id="KW-1185">Reference proteome</keyword>
<dbReference type="EMBL" id="JACCCF010000001">
    <property type="protein sequence ID" value="NYE44693.1"/>
    <property type="molecule type" value="Genomic_DNA"/>
</dbReference>
<accession>A0A7J0CFH5</accession>
<evidence type="ECO:0000256" key="1">
    <source>
        <dbReference type="SAM" id="Phobius"/>
    </source>
</evidence>
<reference evidence="2 4" key="1">
    <citation type="submission" date="2020-05" db="EMBL/GenBank/DDBJ databases">
        <title>Whole genome shotgun sequence of Streptomyces fulvorobeus NBRC 15897.</title>
        <authorList>
            <person name="Komaki H."/>
            <person name="Tamura T."/>
        </authorList>
    </citation>
    <scope>NUCLEOTIDE SEQUENCE [LARGE SCALE GENOMIC DNA]</scope>
    <source>
        <strain evidence="2 4">NBRC 15897</strain>
    </source>
</reference>
<dbReference type="Proteomes" id="UP000530403">
    <property type="component" value="Unassembled WGS sequence"/>
</dbReference>
<gene>
    <name evidence="3" type="ORF">HEB29_005704</name>
    <name evidence="2" type="ORF">Sfulv_60520</name>
</gene>
<keyword evidence="1" id="KW-0812">Transmembrane</keyword>
<evidence type="ECO:0000313" key="5">
    <source>
        <dbReference type="Proteomes" id="UP000530403"/>
    </source>
</evidence>
<evidence type="ECO:0000313" key="2">
    <source>
        <dbReference type="EMBL" id="GFN01242.1"/>
    </source>
</evidence>
<name>A0A7J0CFH5_9ACTN</name>
<dbReference type="EMBL" id="BLWC01000001">
    <property type="protein sequence ID" value="GFN01242.1"/>
    <property type="molecule type" value="Genomic_DNA"/>
</dbReference>